<evidence type="ECO:0000313" key="4">
    <source>
        <dbReference type="EMBL" id="CAI0645575.1"/>
    </source>
</evidence>
<protein>
    <recommendedName>
        <fullName evidence="3">Heterokaryon incompatibility domain-containing protein</fullName>
    </recommendedName>
</protein>
<evidence type="ECO:0000256" key="1">
    <source>
        <dbReference type="SAM" id="MobiDB-lite"/>
    </source>
</evidence>
<dbReference type="PANTHER" id="PTHR33112">
    <property type="entry name" value="DOMAIN PROTEIN, PUTATIVE-RELATED"/>
    <property type="match status" value="1"/>
</dbReference>
<keyword evidence="2" id="KW-0472">Membrane</keyword>
<evidence type="ECO:0000313" key="5">
    <source>
        <dbReference type="Proteomes" id="UP001152533"/>
    </source>
</evidence>
<feature type="transmembrane region" description="Helical" evidence="2">
    <location>
        <begin position="1572"/>
        <end position="1597"/>
    </location>
</feature>
<dbReference type="InterPro" id="IPR010730">
    <property type="entry name" value="HET"/>
</dbReference>
<feature type="compositionally biased region" description="Basic and acidic residues" evidence="1">
    <location>
        <begin position="1218"/>
        <end position="1242"/>
    </location>
</feature>
<comment type="caution">
    <text evidence="4">The sequence shown here is derived from an EMBL/GenBank/DDBJ whole genome shotgun (WGS) entry which is preliminary data.</text>
</comment>
<dbReference type="InterPro" id="IPR011990">
    <property type="entry name" value="TPR-like_helical_dom_sf"/>
</dbReference>
<evidence type="ECO:0000256" key="2">
    <source>
        <dbReference type="SAM" id="Phobius"/>
    </source>
</evidence>
<feature type="transmembrane region" description="Helical" evidence="2">
    <location>
        <begin position="1464"/>
        <end position="1483"/>
    </location>
</feature>
<feature type="transmembrane region" description="Helical" evidence="2">
    <location>
        <begin position="1495"/>
        <end position="1519"/>
    </location>
</feature>
<sequence>MPEGSPKTMESEEILSSLARSQTMFAETLARGTVPVDKEIEMRADLAKFCIQVGTAFSNQQAIDDAIQHVDTILRRIPDESPDRPKFLHELSKAKFELYLQTDSQHSLNLAVFYGRQARELAVSSSLREHDLDTYLEILTNLGYVLVSRFRLRGMPRDIEESIACKREILGETTKGSEPYFLALNNLASSLHIRYIKKGGQEDEEEAQQLLQELLSSIDPGSKIHNAAIGQLGAIAISRFDKTCSMEDLDEALIHFKMGFESCAKEDDTWREFLKQLVGLFTTRHEYTQSLQDMDSVVQYSCLLFESTPVIHSSRGEDLLKHLRRIQQCAFAKQSIEAVDSAIEMSRAAFARMPEEYQDKERSQLVFTHLLSQRYVFSNQVEDLISLSEYTASMIAGYNAKIRASFGKQEVHEKGMWRFTSCLKKLAGAPVNSPMRQLAEEELMGAFLSCFDFDSKQYGPSALETIYLQNGKRLGVLAAAAEADIILSDDEIEAETTRAKSERAIGDIEFLENLFGRPSEYKTELGLRKLAIDPETNHIPFDFGNLVRHMLGYEDGPVSPAEFIAREERMETASLEKGRLEGRYPNPRLCHWCRQLTKPLQPTGQGFELNAGRCMVPILGDLKMILYCRGGCAICSLAASIITTDKGELHSDFEKLDEEARGIAMSSGKLSTGESVLRIKCGFYHAGELRLLTGDSFHQALRQGWEADTAVSLQTLLDDRHGPVYNTGGQQVNLDLIRAWLRDCDHNHGSICNHPRPGKRITTKIPLTFIDVVQQCLVFGTSKDKYFALSYTWGQVDMCMTLEENFEGRQHPQALAMVPFPKSIRDAMTLVGSLGIRLLWIDAICIVQDDAASKARDIPNMDIIYGRAFATIVALSGNNADAGLPGVNSGTRSVQRIETIAITRGSSDLDHDPLGKDTEIVNVVRTPRPFYLALRMSNWNTRGWIMQERLLSRRCIYFSPEAVYFQCGKSTLAEGGVNEEYKTYFLSAPMKDDHLLRKANHDNPISDLSQMHELETGPKLWKAFKTYMELVCNYSKRQFTFKPDVLNGFAGIFAVLDEEHFQGSIKSTTLHGIPSGIFIHALLWSPAARIPRRGTRFPTQNDFTTGNPDPKFPSWSWAGWDGPVEYRLFEWTTDIAERPAPLIRIFHLGSLEVFPDKYEEAGSLLEKFEKERDGMQAATPVDKPAEERPPGGLEQSAPAGNTEPSILIPSTSQGDPGIDEKGDEGKKEPKGKGKEKATEDAPRTGTLWRDPDSKKLWLWFTPPGYEEARKRDPPAPENVLRMTGPVVPLIAFKIAAHKEYLTLLGHVHTQGSQSVRRIFDSDNKHCGLYWEQGGYEWVGNGIKPESEKRLFMLGVSAYGVCYRPREGPSRVEGPIKLFDEEAFPDKGPGSGLVNVLVIDEDVGYPDSTGDRCTIAIIHRAAWKAAGPVERELETQNAYSKLTLDPAYRTVPPPNDDFPQDPHHVRVVSIILLAVSFSFVGISIKESKRWGSTVPAALTIGSATFVLVEAINCYLANVFWTTSHDPRKLMFTLLGRGFDLYVGIIWWSYGAVLSCGIFGALQRNIRTGTLWALLGFAGLLDIILEECMLIYGGIYTYYGHQPLVFNVFPCWWAFCNVSSIFVGISITYRYRHLLEGWRSCLIPPILPLCYAGPQVLAALPTIYAIQADYSPKVTQLCGTVTCVLAVVQVGVTMDTVLERDPTGIDKVGRDTQSRLAHHKLF</sequence>
<feature type="transmembrane region" description="Helical" evidence="2">
    <location>
        <begin position="1539"/>
        <end position="1560"/>
    </location>
</feature>
<gene>
    <name evidence="4" type="ORF">CGXH109_LOCUS46529</name>
</gene>
<dbReference type="EMBL" id="CAMGZC010000253">
    <property type="protein sequence ID" value="CAI0645575.1"/>
    <property type="molecule type" value="Genomic_DNA"/>
</dbReference>
<dbReference type="PANTHER" id="PTHR33112:SF12">
    <property type="entry name" value="HETEROKARYON INCOMPATIBILITY DOMAIN-CONTAINING PROTEIN"/>
    <property type="match status" value="1"/>
</dbReference>
<feature type="compositionally biased region" description="Polar residues" evidence="1">
    <location>
        <begin position="1198"/>
        <end position="1213"/>
    </location>
</feature>
<name>A0A9W4RQH0_9PEZI</name>
<proteinExistence type="predicted"/>
<keyword evidence="2" id="KW-1133">Transmembrane helix</keyword>
<feature type="domain" description="Heterokaryon incompatibility" evidence="3">
    <location>
        <begin position="786"/>
        <end position="948"/>
    </location>
</feature>
<feature type="region of interest" description="Disordered" evidence="1">
    <location>
        <begin position="1171"/>
        <end position="1249"/>
    </location>
</feature>
<keyword evidence="2" id="KW-0812">Transmembrane</keyword>
<reference evidence="4" key="1">
    <citation type="submission" date="2022-08" db="EMBL/GenBank/DDBJ databases">
        <authorList>
            <person name="Giroux E."/>
            <person name="Giroux E."/>
        </authorList>
    </citation>
    <scope>NUCLEOTIDE SEQUENCE</scope>
    <source>
        <strain evidence="4">H1091258</strain>
    </source>
</reference>
<keyword evidence="5" id="KW-1185">Reference proteome</keyword>
<evidence type="ECO:0000259" key="3">
    <source>
        <dbReference type="Pfam" id="PF06985"/>
    </source>
</evidence>
<feature type="transmembrane region" description="Helical" evidence="2">
    <location>
        <begin position="1603"/>
        <end position="1627"/>
    </location>
</feature>
<accession>A0A9W4RQH0</accession>
<dbReference type="Proteomes" id="UP001152533">
    <property type="component" value="Unassembled WGS sequence"/>
</dbReference>
<organism evidence="4 5">
    <name type="scientific">Colletotrichum noveboracense</name>
    <dbReference type="NCBI Taxonomy" id="2664923"/>
    <lineage>
        <taxon>Eukaryota</taxon>
        <taxon>Fungi</taxon>
        <taxon>Dikarya</taxon>
        <taxon>Ascomycota</taxon>
        <taxon>Pezizomycotina</taxon>
        <taxon>Sordariomycetes</taxon>
        <taxon>Hypocreomycetidae</taxon>
        <taxon>Glomerellales</taxon>
        <taxon>Glomerellaceae</taxon>
        <taxon>Colletotrichum</taxon>
        <taxon>Colletotrichum gloeosporioides species complex</taxon>
    </lineage>
</organism>
<dbReference type="Gene3D" id="1.25.40.10">
    <property type="entry name" value="Tetratricopeptide repeat domain"/>
    <property type="match status" value="1"/>
</dbReference>
<dbReference type="Pfam" id="PF06985">
    <property type="entry name" value="HET"/>
    <property type="match status" value="1"/>
</dbReference>